<dbReference type="OrthoDB" id="5975578at2759"/>
<keyword evidence="2 5" id="KW-0812">Transmembrane</keyword>
<feature type="transmembrane region" description="Helical" evidence="5">
    <location>
        <begin position="68"/>
        <end position="90"/>
    </location>
</feature>
<dbReference type="InParanoid" id="A0A6P3EYI4"/>
<evidence type="ECO:0000313" key="7">
    <source>
        <dbReference type="Proteomes" id="UP000515203"/>
    </source>
</evidence>
<sequence length="200" mass="21412">MVGGVWAALGLSLTGLLALSLISPAWLQTSTFSFGVLTYCSWPPGDSWNQSCTTFWSLEDMPDATWRVSASMLLGGWLLLASSAVLLLSWAFGPRGLCPRRGSGLAPGMQAAAAIITTVGLLVFPVSLASPFAKEACKSSSVYHRGQCQLGWGYVTAILHTILAGLLSLIGWPRMTKVQGRAIFFSSDTERIILMPETIK</sequence>
<feature type="transmembrane region" description="Helical" evidence="5">
    <location>
        <begin position="152"/>
        <end position="172"/>
    </location>
</feature>
<reference evidence="8" key="1">
    <citation type="submission" date="2025-08" db="UniProtKB">
        <authorList>
            <consortium name="RefSeq"/>
        </authorList>
    </citation>
    <scope>IDENTIFICATION</scope>
</reference>
<evidence type="ECO:0000256" key="4">
    <source>
        <dbReference type="ARBA" id="ARBA00023136"/>
    </source>
</evidence>
<keyword evidence="6" id="KW-0732">Signal</keyword>
<evidence type="ECO:0000256" key="5">
    <source>
        <dbReference type="SAM" id="Phobius"/>
    </source>
</evidence>
<evidence type="ECO:0000256" key="2">
    <source>
        <dbReference type="ARBA" id="ARBA00022692"/>
    </source>
</evidence>
<protein>
    <submittedName>
        <fullName evidence="8">Transmembrane protein 211 isoform X1</fullName>
    </submittedName>
</protein>
<dbReference type="Proteomes" id="UP000515203">
    <property type="component" value="Unplaced"/>
</dbReference>
<dbReference type="FunCoup" id="A0A6P3EYI4">
    <property type="interactions" value="544"/>
</dbReference>
<organism evidence="7 8">
    <name type="scientific">Octodon degus</name>
    <name type="common">Degu</name>
    <name type="synonym">Sciurus degus</name>
    <dbReference type="NCBI Taxonomy" id="10160"/>
    <lineage>
        <taxon>Eukaryota</taxon>
        <taxon>Metazoa</taxon>
        <taxon>Chordata</taxon>
        <taxon>Craniata</taxon>
        <taxon>Vertebrata</taxon>
        <taxon>Euteleostomi</taxon>
        <taxon>Mammalia</taxon>
        <taxon>Eutheria</taxon>
        <taxon>Euarchontoglires</taxon>
        <taxon>Glires</taxon>
        <taxon>Rodentia</taxon>
        <taxon>Hystricomorpha</taxon>
        <taxon>Octodontidae</taxon>
        <taxon>Octodon</taxon>
    </lineage>
</organism>
<name>A0A6P3EYI4_OCTDE</name>
<dbReference type="CTD" id="255349"/>
<dbReference type="GO" id="GO:0016020">
    <property type="term" value="C:membrane"/>
    <property type="evidence" value="ECO:0007669"/>
    <property type="project" value="UniProtKB-SubCell"/>
</dbReference>
<dbReference type="RefSeq" id="XP_004628224.1">
    <property type="nucleotide sequence ID" value="XM_004628167.2"/>
</dbReference>
<dbReference type="PANTHER" id="PTHR12489">
    <property type="entry name" value="LIPOMA HMGIC FUSION PARTNER-LIKE PROTEIN"/>
    <property type="match status" value="1"/>
</dbReference>
<evidence type="ECO:0000256" key="6">
    <source>
        <dbReference type="SAM" id="SignalP"/>
    </source>
</evidence>
<keyword evidence="3 5" id="KW-1133">Transmembrane helix</keyword>
<proteinExistence type="predicted"/>
<comment type="subcellular location">
    <subcellularLocation>
        <location evidence="1">Membrane</location>
        <topology evidence="1">Multi-pass membrane protein</topology>
    </subcellularLocation>
</comment>
<dbReference type="AlphaFoldDB" id="A0A6P3EYI4"/>
<evidence type="ECO:0000313" key="8">
    <source>
        <dbReference type="RefSeq" id="XP_004628224.1"/>
    </source>
</evidence>
<accession>A0A6P3EYI4</accession>
<dbReference type="GeneID" id="101592883"/>
<keyword evidence="7" id="KW-1185">Reference proteome</keyword>
<keyword evidence="4 5" id="KW-0472">Membrane</keyword>
<feature type="transmembrane region" description="Helical" evidence="5">
    <location>
        <begin position="111"/>
        <end position="132"/>
    </location>
</feature>
<evidence type="ECO:0000256" key="3">
    <source>
        <dbReference type="ARBA" id="ARBA00022989"/>
    </source>
</evidence>
<dbReference type="PANTHER" id="PTHR12489:SF20">
    <property type="entry name" value="LHFPL TETRASPAN SUBFAMILY MEMBER 7 PROTEIN"/>
    <property type="match status" value="1"/>
</dbReference>
<dbReference type="Pfam" id="PF10242">
    <property type="entry name" value="L_HMGIC_fpl"/>
    <property type="match status" value="1"/>
</dbReference>
<evidence type="ECO:0000256" key="1">
    <source>
        <dbReference type="ARBA" id="ARBA00004141"/>
    </source>
</evidence>
<gene>
    <name evidence="8" type="primary">Tmem211</name>
</gene>
<feature type="chain" id="PRO_5027947562" evidence="6">
    <location>
        <begin position="28"/>
        <end position="200"/>
    </location>
</feature>
<dbReference type="InterPro" id="IPR019372">
    <property type="entry name" value="LHFPL"/>
</dbReference>
<feature type="signal peptide" evidence="6">
    <location>
        <begin position="1"/>
        <end position="27"/>
    </location>
</feature>